<dbReference type="InterPro" id="IPR024467">
    <property type="entry name" value="Xre/MbcA/ParS-like_toxin-bd"/>
</dbReference>
<sequence length="151" mass="17209">MKEPVIYPTAEDNRVLMVEEPAALFGRVESREQVIRKIKKGLPAASFEKLRAEFGVTAAELAATLNINMRTLARRKQSGRLDVDESERVYRLARLFQIGLNLFQDTELTRRWFAAPKEIFGGLTPLNYADTEPGAQEVEKQLRRIGHGVFY</sequence>
<dbReference type="RefSeq" id="WP_322608563.1">
    <property type="nucleotide sequence ID" value="NZ_JARVCO010000010.1"/>
</dbReference>
<dbReference type="NCBIfam" id="TIGR02293">
    <property type="entry name" value="TAS_TIGR02293"/>
    <property type="match status" value="1"/>
</dbReference>
<dbReference type="EMBL" id="JARVCO010000010">
    <property type="protein sequence ID" value="MDZ8118765.1"/>
    <property type="molecule type" value="Genomic_DNA"/>
</dbReference>
<comment type="caution">
    <text evidence="3">The sequence shown here is derived from an EMBL/GenBank/DDBJ whole genome shotgun (WGS) entry which is preliminary data.</text>
</comment>
<name>A0ABU5MX22_9BACT</name>
<dbReference type="Pfam" id="PF09722">
    <property type="entry name" value="Xre_MbcA_ParS_C"/>
    <property type="match status" value="1"/>
</dbReference>
<dbReference type="InterPro" id="IPR011979">
    <property type="entry name" value="Antitox_Xre"/>
</dbReference>
<dbReference type="Proteomes" id="UP001290861">
    <property type="component" value="Unassembled WGS sequence"/>
</dbReference>
<proteinExistence type="predicted"/>
<evidence type="ECO:0000313" key="4">
    <source>
        <dbReference type="Proteomes" id="UP001290861"/>
    </source>
</evidence>
<gene>
    <name evidence="3" type="ORF">P9H32_08995</name>
</gene>
<protein>
    <submittedName>
        <fullName evidence="3">DUF2384 domain-containing protein</fullName>
    </submittedName>
</protein>
<evidence type="ECO:0000259" key="1">
    <source>
        <dbReference type="Pfam" id="PF09722"/>
    </source>
</evidence>
<keyword evidence="4" id="KW-1185">Reference proteome</keyword>
<accession>A0ABU5MX22</accession>
<evidence type="ECO:0000259" key="2">
    <source>
        <dbReference type="Pfam" id="PF20432"/>
    </source>
</evidence>
<feature type="domain" description="Antitoxin Xre/MbcA/ParS-like toxin-binding" evidence="1">
    <location>
        <begin position="101"/>
        <end position="148"/>
    </location>
</feature>
<dbReference type="InterPro" id="IPR046847">
    <property type="entry name" value="Xre-like_HTH"/>
</dbReference>
<feature type="domain" description="Antitoxin Xre-like helix-turn-helix" evidence="2">
    <location>
        <begin position="34"/>
        <end position="94"/>
    </location>
</feature>
<reference evidence="3 4" key="1">
    <citation type="journal article" date="2024" name="Appl. Environ. Microbiol.">
        <title>Pontiella agarivorans sp. nov., a novel marine anaerobic bacterium capable of degrading macroalgal polysaccharides and fixing nitrogen.</title>
        <authorList>
            <person name="Liu N."/>
            <person name="Kivenson V."/>
            <person name="Peng X."/>
            <person name="Cui Z."/>
            <person name="Lankiewicz T.S."/>
            <person name="Gosselin K.M."/>
            <person name="English C.J."/>
            <person name="Blair E.M."/>
            <person name="O'Malley M.A."/>
            <person name="Valentine D.L."/>
        </authorList>
    </citation>
    <scope>NUCLEOTIDE SEQUENCE [LARGE SCALE GENOMIC DNA]</scope>
    <source>
        <strain evidence="3 4">NLcol2</strain>
    </source>
</reference>
<evidence type="ECO:0000313" key="3">
    <source>
        <dbReference type="EMBL" id="MDZ8118765.1"/>
    </source>
</evidence>
<organism evidence="3 4">
    <name type="scientific">Pontiella agarivorans</name>
    <dbReference type="NCBI Taxonomy" id="3038953"/>
    <lineage>
        <taxon>Bacteria</taxon>
        <taxon>Pseudomonadati</taxon>
        <taxon>Kiritimatiellota</taxon>
        <taxon>Kiritimatiellia</taxon>
        <taxon>Kiritimatiellales</taxon>
        <taxon>Pontiellaceae</taxon>
        <taxon>Pontiella</taxon>
    </lineage>
</organism>
<dbReference type="Pfam" id="PF20432">
    <property type="entry name" value="Xre-like-HTH"/>
    <property type="match status" value="1"/>
</dbReference>